<gene>
    <name evidence="1" type="ORF">B4U80_05354</name>
</gene>
<sequence>MCVNVEYILQKNFRIKHQLLPPRANNDWRIRYITHSAKDTLAIACQALRQLFREAKKVTSYLTLKKYSKYLINKMHIGTAIFYSPNLKFFYLIIKNRNN</sequence>
<reference evidence="1 2" key="1">
    <citation type="journal article" date="2018" name="Gigascience">
        <title>Genomes of trombidid mites reveal novel predicted allergens and laterally-transferred genes associated with secondary metabolism.</title>
        <authorList>
            <person name="Dong X."/>
            <person name="Chaisiri K."/>
            <person name="Xia D."/>
            <person name="Armstrong S.D."/>
            <person name="Fang Y."/>
            <person name="Donnelly M.J."/>
            <person name="Kadowaki T."/>
            <person name="McGarry J.W."/>
            <person name="Darby A.C."/>
            <person name="Makepeace B.L."/>
        </authorList>
    </citation>
    <scope>NUCLEOTIDE SEQUENCE [LARGE SCALE GENOMIC DNA]</scope>
    <source>
        <strain evidence="1">UoL-UT</strain>
    </source>
</reference>
<accession>A0A443SBV1</accession>
<dbReference type="EMBL" id="NCKV01004296">
    <property type="protein sequence ID" value="RWS24885.1"/>
    <property type="molecule type" value="Genomic_DNA"/>
</dbReference>
<evidence type="ECO:0000313" key="1">
    <source>
        <dbReference type="EMBL" id="RWS24885.1"/>
    </source>
</evidence>
<comment type="caution">
    <text evidence="1">The sequence shown here is derived from an EMBL/GenBank/DDBJ whole genome shotgun (WGS) entry which is preliminary data.</text>
</comment>
<dbReference type="VEuPathDB" id="VectorBase:LDEU007156"/>
<dbReference type="AlphaFoldDB" id="A0A443SBV1"/>
<dbReference type="Proteomes" id="UP000288716">
    <property type="component" value="Unassembled WGS sequence"/>
</dbReference>
<evidence type="ECO:0000313" key="2">
    <source>
        <dbReference type="Proteomes" id="UP000288716"/>
    </source>
</evidence>
<protein>
    <submittedName>
        <fullName evidence="1">Uncharacterized protein</fullName>
    </submittedName>
</protein>
<proteinExistence type="predicted"/>
<organism evidence="1 2">
    <name type="scientific">Leptotrombidium deliense</name>
    <dbReference type="NCBI Taxonomy" id="299467"/>
    <lineage>
        <taxon>Eukaryota</taxon>
        <taxon>Metazoa</taxon>
        <taxon>Ecdysozoa</taxon>
        <taxon>Arthropoda</taxon>
        <taxon>Chelicerata</taxon>
        <taxon>Arachnida</taxon>
        <taxon>Acari</taxon>
        <taxon>Acariformes</taxon>
        <taxon>Trombidiformes</taxon>
        <taxon>Prostigmata</taxon>
        <taxon>Anystina</taxon>
        <taxon>Parasitengona</taxon>
        <taxon>Trombiculoidea</taxon>
        <taxon>Trombiculidae</taxon>
        <taxon>Leptotrombidium</taxon>
    </lineage>
</organism>
<keyword evidence="2" id="KW-1185">Reference proteome</keyword>
<name>A0A443SBV1_9ACAR</name>